<gene>
    <name evidence="8" type="ORF">HG15A2_33640</name>
</gene>
<dbReference type="RefSeq" id="WP_145061236.1">
    <property type="nucleotide sequence ID" value="NZ_CP036263.1"/>
</dbReference>
<sequence length="155" mass="17351">MRIKNRGHRGIVEGDLTPMIDMTFQLIAFFMLVINFSDVEQDQRVTLPASELATPPVAPYEHPLTIHLTDSGDFLYAGRDLTSTDSLRAALVLESQIIQRHTTKSLADVTVIIRADEDARTGNVQKIIDTCQDLKFERFALRGKQSEVPTLGKPE</sequence>
<evidence type="ECO:0000256" key="6">
    <source>
        <dbReference type="ARBA" id="ARBA00023136"/>
    </source>
</evidence>
<dbReference type="PANTHER" id="PTHR30558">
    <property type="entry name" value="EXBD MEMBRANE COMPONENT OF PMF-DRIVEN MACROMOLECULE IMPORT SYSTEM"/>
    <property type="match status" value="1"/>
</dbReference>
<dbReference type="Proteomes" id="UP000319852">
    <property type="component" value="Chromosome"/>
</dbReference>
<dbReference type="GO" id="GO:0005886">
    <property type="term" value="C:plasma membrane"/>
    <property type="evidence" value="ECO:0007669"/>
    <property type="project" value="UniProtKB-SubCell"/>
</dbReference>
<keyword evidence="9" id="KW-1185">Reference proteome</keyword>
<evidence type="ECO:0000256" key="2">
    <source>
        <dbReference type="ARBA" id="ARBA00005811"/>
    </source>
</evidence>
<accession>A0A517MYR0</accession>
<dbReference type="GO" id="GO:0022857">
    <property type="term" value="F:transmembrane transporter activity"/>
    <property type="evidence" value="ECO:0007669"/>
    <property type="project" value="InterPro"/>
</dbReference>
<organism evidence="8 9">
    <name type="scientific">Adhaeretor mobilis</name>
    <dbReference type="NCBI Taxonomy" id="1930276"/>
    <lineage>
        <taxon>Bacteria</taxon>
        <taxon>Pseudomonadati</taxon>
        <taxon>Planctomycetota</taxon>
        <taxon>Planctomycetia</taxon>
        <taxon>Pirellulales</taxon>
        <taxon>Lacipirellulaceae</taxon>
        <taxon>Adhaeretor</taxon>
    </lineage>
</organism>
<comment type="similarity">
    <text evidence="2 7">Belongs to the ExbD/TolR family.</text>
</comment>
<evidence type="ECO:0000256" key="3">
    <source>
        <dbReference type="ARBA" id="ARBA00022475"/>
    </source>
</evidence>
<dbReference type="GO" id="GO:0015031">
    <property type="term" value="P:protein transport"/>
    <property type="evidence" value="ECO:0007669"/>
    <property type="project" value="UniProtKB-KW"/>
</dbReference>
<evidence type="ECO:0000256" key="5">
    <source>
        <dbReference type="ARBA" id="ARBA00022989"/>
    </source>
</evidence>
<reference evidence="8 9" key="1">
    <citation type="submission" date="2019-02" db="EMBL/GenBank/DDBJ databases">
        <title>Deep-cultivation of Planctomycetes and their phenomic and genomic characterization uncovers novel biology.</title>
        <authorList>
            <person name="Wiegand S."/>
            <person name="Jogler M."/>
            <person name="Boedeker C."/>
            <person name="Pinto D."/>
            <person name="Vollmers J."/>
            <person name="Rivas-Marin E."/>
            <person name="Kohn T."/>
            <person name="Peeters S.H."/>
            <person name="Heuer A."/>
            <person name="Rast P."/>
            <person name="Oberbeckmann S."/>
            <person name="Bunk B."/>
            <person name="Jeske O."/>
            <person name="Meyerdierks A."/>
            <person name="Storesund J.E."/>
            <person name="Kallscheuer N."/>
            <person name="Luecker S."/>
            <person name="Lage O.M."/>
            <person name="Pohl T."/>
            <person name="Merkel B.J."/>
            <person name="Hornburger P."/>
            <person name="Mueller R.-W."/>
            <person name="Bruemmer F."/>
            <person name="Labrenz M."/>
            <person name="Spormann A.M."/>
            <person name="Op den Camp H."/>
            <person name="Overmann J."/>
            <person name="Amann R."/>
            <person name="Jetten M.S.M."/>
            <person name="Mascher T."/>
            <person name="Medema M.H."/>
            <person name="Devos D.P."/>
            <person name="Kaster A.-K."/>
            <person name="Ovreas L."/>
            <person name="Rohde M."/>
            <person name="Galperin M.Y."/>
            <person name="Jogler C."/>
        </authorList>
    </citation>
    <scope>NUCLEOTIDE SEQUENCE [LARGE SCALE GENOMIC DNA]</scope>
    <source>
        <strain evidence="8 9">HG15A2</strain>
    </source>
</reference>
<dbReference type="KEGG" id="amob:HG15A2_33640"/>
<dbReference type="InterPro" id="IPR003400">
    <property type="entry name" value="ExbD"/>
</dbReference>
<evidence type="ECO:0000313" key="8">
    <source>
        <dbReference type="EMBL" id="QDT00029.1"/>
    </source>
</evidence>
<evidence type="ECO:0000256" key="1">
    <source>
        <dbReference type="ARBA" id="ARBA00004162"/>
    </source>
</evidence>
<comment type="subcellular location">
    <subcellularLocation>
        <location evidence="1">Cell membrane</location>
        <topology evidence="1">Single-pass membrane protein</topology>
    </subcellularLocation>
    <subcellularLocation>
        <location evidence="7">Cell membrane</location>
        <topology evidence="7">Single-pass type II membrane protein</topology>
    </subcellularLocation>
</comment>
<proteinExistence type="inferred from homology"/>
<dbReference type="Pfam" id="PF02472">
    <property type="entry name" value="ExbD"/>
    <property type="match status" value="1"/>
</dbReference>
<evidence type="ECO:0000256" key="4">
    <source>
        <dbReference type="ARBA" id="ARBA00022692"/>
    </source>
</evidence>
<dbReference type="Gene3D" id="3.30.420.270">
    <property type="match status" value="1"/>
</dbReference>
<keyword evidence="7" id="KW-0653">Protein transport</keyword>
<evidence type="ECO:0000256" key="7">
    <source>
        <dbReference type="RuleBase" id="RU003879"/>
    </source>
</evidence>
<evidence type="ECO:0000313" key="9">
    <source>
        <dbReference type="Proteomes" id="UP000319852"/>
    </source>
</evidence>
<dbReference type="EMBL" id="CP036263">
    <property type="protein sequence ID" value="QDT00029.1"/>
    <property type="molecule type" value="Genomic_DNA"/>
</dbReference>
<keyword evidence="4 7" id="KW-0812">Transmembrane</keyword>
<name>A0A517MYR0_9BACT</name>
<keyword evidence="6" id="KW-0472">Membrane</keyword>
<keyword evidence="3" id="KW-1003">Cell membrane</keyword>
<protein>
    <submittedName>
        <fullName evidence="8">Biopolymer transport protein ExbD</fullName>
    </submittedName>
</protein>
<keyword evidence="7" id="KW-0813">Transport</keyword>
<dbReference type="OrthoDB" id="284492at2"/>
<dbReference type="PANTHER" id="PTHR30558:SF3">
    <property type="entry name" value="BIOPOLYMER TRANSPORT PROTEIN EXBD-RELATED"/>
    <property type="match status" value="1"/>
</dbReference>
<dbReference type="AlphaFoldDB" id="A0A517MYR0"/>
<keyword evidence="5" id="KW-1133">Transmembrane helix</keyword>